<organism evidence="2 3">
    <name type="scientific">Linum tenue</name>
    <dbReference type="NCBI Taxonomy" id="586396"/>
    <lineage>
        <taxon>Eukaryota</taxon>
        <taxon>Viridiplantae</taxon>
        <taxon>Streptophyta</taxon>
        <taxon>Embryophyta</taxon>
        <taxon>Tracheophyta</taxon>
        <taxon>Spermatophyta</taxon>
        <taxon>Magnoliopsida</taxon>
        <taxon>eudicotyledons</taxon>
        <taxon>Gunneridae</taxon>
        <taxon>Pentapetalae</taxon>
        <taxon>rosids</taxon>
        <taxon>fabids</taxon>
        <taxon>Malpighiales</taxon>
        <taxon>Linaceae</taxon>
        <taxon>Linum</taxon>
    </lineage>
</organism>
<comment type="caution">
    <text evidence="2">The sequence shown here is derived from an EMBL/GenBank/DDBJ whole genome shotgun (WGS) entry which is preliminary data.</text>
</comment>
<keyword evidence="1" id="KW-0812">Transmembrane</keyword>
<dbReference type="AlphaFoldDB" id="A0AAV0M1N8"/>
<feature type="transmembrane region" description="Helical" evidence="1">
    <location>
        <begin position="22"/>
        <end position="43"/>
    </location>
</feature>
<protein>
    <submittedName>
        <fullName evidence="2">Uncharacterized protein</fullName>
    </submittedName>
</protein>
<evidence type="ECO:0000256" key="1">
    <source>
        <dbReference type="SAM" id="Phobius"/>
    </source>
</evidence>
<keyword evidence="1" id="KW-0472">Membrane</keyword>
<dbReference type="EMBL" id="CAMGYJ010000006">
    <property type="protein sequence ID" value="CAI0439755.1"/>
    <property type="molecule type" value="Genomic_DNA"/>
</dbReference>
<name>A0AAV0M1N8_9ROSI</name>
<keyword evidence="1" id="KW-1133">Transmembrane helix</keyword>
<evidence type="ECO:0000313" key="2">
    <source>
        <dbReference type="EMBL" id="CAI0439755.1"/>
    </source>
</evidence>
<accession>A0AAV0M1N8</accession>
<reference evidence="2" key="1">
    <citation type="submission" date="2022-08" db="EMBL/GenBank/DDBJ databases">
        <authorList>
            <person name="Gutierrez-Valencia J."/>
        </authorList>
    </citation>
    <scope>NUCLEOTIDE SEQUENCE</scope>
</reference>
<dbReference type="Proteomes" id="UP001154282">
    <property type="component" value="Unassembled WGS sequence"/>
</dbReference>
<gene>
    <name evidence="2" type="ORF">LITE_LOCUS26263</name>
</gene>
<evidence type="ECO:0000313" key="3">
    <source>
        <dbReference type="Proteomes" id="UP001154282"/>
    </source>
</evidence>
<proteinExistence type="predicted"/>
<keyword evidence="3" id="KW-1185">Reference proteome</keyword>
<sequence>MLTIQSQPAACRSSVANLAKPLFVVICHVVHGVPLFVSICLSFDFSSCLRVICHGLFTLGCS</sequence>